<dbReference type="CDD" id="cd00130">
    <property type="entry name" value="PAS"/>
    <property type="match status" value="1"/>
</dbReference>
<dbReference type="AlphaFoldDB" id="A0A286GG38"/>
<dbReference type="SMART" id="SM00304">
    <property type="entry name" value="HAMP"/>
    <property type="match status" value="1"/>
</dbReference>
<name>A0A286GG38_9PROT</name>
<evidence type="ECO:0000313" key="19">
    <source>
        <dbReference type="Proteomes" id="UP000219621"/>
    </source>
</evidence>
<dbReference type="GO" id="GO:0005886">
    <property type="term" value="C:plasma membrane"/>
    <property type="evidence" value="ECO:0007669"/>
    <property type="project" value="UniProtKB-SubCell"/>
</dbReference>
<evidence type="ECO:0000256" key="7">
    <source>
        <dbReference type="ARBA" id="ARBA00022741"/>
    </source>
</evidence>
<keyword evidence="9 13" id="KW-0067">ATP-binding</keyword>
<protein>
    <recommendedName>
        <fullName evidence="13">Nitrogen regulation protein</fullName>
        <ecNumber evidence="13">2.7.13.3</ecNumber>
    </recommendedName>
</protein>
<evidence type="ECO:0000256" key="10">
    <source>
        <dbReference type="ARBA" id="ARBA00022989"/>
    </source>
</evidence>
<dbReference type="InterPro" id="IPR000014">
    <property type="entry name" value="PAS"/>
</dbReference>
<dbReference type="EMBL" id="OCNJ01000003">
    <property type="protein sequence ID" value="SOD94196.1"/>
    <property type="molecule type" value="Genomic_DNA"/>
</dbReference>
<dbReference type="CDD" id="cd00082">
    <property type="entry name" value="HisKA"/>
    <property type="match status" value="1"/>
</dbReference>
<dbReference type="FunFam" id="1.10.287.130:FF:000107">
    <property type="entry name" value="Sensor histidine kinase YycG"/>
    <property type="match status" value="1"/>
</dbReference>
<dbReference type="CDD" id="cd06225">
    <property type="entry name" value="HAMP"/>
    <property type="match status" value="1"/>
</dbReference>
<sequence length="786" mass="85628">MTDGYTAVSDTPPSPSPTQGSSSVSLKRTFLRLGLWARHVDLGRKLAILLTLAAIASGAATYVVMTDQGGTATESSSLFLLLQLDLVLLLALTVVVVRRIVALWMERRAGSAGSRLHVRLVLLFSAVAITPTVLVAVFSALFFNLGVQAWFGERVKTALEESREVARAYMVEHQQAIGGEVLAVANDILRQWPQLARSTQALERFLEAQASIRGLSEALMFTTDGKVFARAGFTFALQFEDVPFWALERANNGEVAVLTGETDDRVRALVRLDTTPASYLYVGRFVDRKVINHMERTEQAVSEYQRLEGQRSGLEITFSLMFIVVALLLLLAAVWVGLTLATRLASPIVALIDAAERVRGGDLNVRVREIVASDEVASLGRAFNRMTSQLSSQHDRLVATNRELDERRRFTETVLEGVSAGVVGTDEAGRITLPNRSACTLLETDLHAWVGWPVADAIPEFAELMEEVAQRPDRTLQRDLGIVRGNRSLTLLVRVTAENLDGQVIGHVLTFDDITELQSAQRKAAWADVARRIAHEIKNPLTPIQLSAERLKRKYLKQIDEDSDTFVKLTDTIVRHVGDIGQMVDEFSAFARMPQPVMKSENLNELVRQAAFLQRTAYPQITFDLDLPAGRVALDCDARQVGQALTNLMKNAVEAIDGRPEPDQPGDALPPGRVRVAVAAPATAGEGPVRVTVEDNGKGLPTGEERGRLTEPYVTTRAKGTGLGLAIVKKILEDHGGELVLEDAEAGGARITLVFPPSRSAPGDAAVDQSKPESIPSSDVRSSHGA</sequence>
<dbReference type="GO" id="GO:0009399">
    <property type="term" value="P:nitrogen fixation"/>
    <property type="evidence" value="ECO:0007669"/>
    <property type="project" value="UniProtKB-UniRule"/>
</dbReference>
<dbReference type="SUPFAM" id="SSF158472">
    <property type="entry name" value="HAMP domain-like"/>
    <property type="match status" value="1"/>
</dbReference>
<evidence type="ECO:0000256" key="15">
    <source>
        <dbReference type="SAM" id="Phobius"/>
    </source>
</evidence>
<keyword evidence="12 13" id="KW-0472">Membrane</keyword>
<keyword evidence="5 13" id="KW-0808">Transferase</keyword>
<dbReference type="Gene3D" id="6.10.340.10">
    <property type="match status" value="1"/>
</dbReference>
<keyword evidence="7 13" id="KW-0547">Nucleotide-binding</keyword>
<dbReference type="InterPro" id="IPR003594">
    <property type="entry name" value="HATPase_dom"/>
</dbReference>
<dbReference type="Pfam" id="PF00512">
    <property type="entry name" value="HisKA"/>
    <property type="match status" value="1"/>
</dbReference>
<keyword evidence="11 13" id="KW-0902">Two-component regulatory system</keyword>
<feature type="transmembrane region" description="Helical" evidence="15">
    <location>
        <begin position="118"/>
        <end position="143"/>
    </location>
</feature>
<evidence type="ECO:0000256" key="4">
    <source>
        <dbReference type="ARBA" id="ARBA00022553"/>
    </source>
</evidence>
<feature type="region of interest" description="Disordered" evidence="14">
    <location>
        <begin position="1"/>
        <end position="23"/>
    </location>
</feature>
<dbReference type="InterPro" id="IPR045671">
    <property type="entry name" value="NtrY-like_N"/>
</dbReference>
<dbReference type="PROSITE" id="PS50109">
    <property type="entry name" value="HIS_KIN"/>
    <property type="match status" value="1"/>
</dbReference>
<keyword evidence="4" id="KW-0597">Phosphoprotein</keyword>
<feature type="domain" description="HAMP" evidence="17">
    <location>
        <begin position="342"/>
        <end position="395"/>
    </location>
</feature>
<feature type="transmembrane region" description="Helical" evidence="15">
    <location>
        <begin position="316"/>
        <end position="338"/>
    </location>
</feature>
<dbReference type="InterPro" id="IPR036890">
    <property type="entry name" value="HATPase_C_sf"/>
</dbReference>
<dbReference type="InterPro" id="IPR017232">
    <property type="entry name" value="NtrY"/>
</dbReference>
<evidence type="ECO:0000256" key="1">
    <source>
        <dbReference type="ARBA" id="ARBA00000085"/>
    </source>
</evidence>
<dbReference type="Pfam" id="PF19312">
    <property type="entry name" value="NtrY_N"/>
    <property type="match status" value="1"/>
</dbReference>
<proteinExistence type="predicted"/>
<evidence type="ECO:0000259" key="17">
    <source>
        <dbReference type="PROSITE" id="PS50885"/>
    </source>
</evidence>
<dbReference type="SMART" id="SM00387">
    <property type="entry name" value="HATPase_c"/>
    <property type="match status" value="1"/>
</dbReference>
<evidence type="ECO:0000256" key="12">
    <source>
        <dbReference type="ARBA" id="ARBA00023136"/>
    </source>
</evidence>
<dbReference type="SUPFAM" id="SSF55785">
    <property type="entry name" value="PYP-like sensor domain (PAS domain)"/>
    <property type="match status" value="1"/>
</dbReference>
<feature type="compositionally biased region" description="Polar residues" evidence="14">
    <location>
        <begin position="775"/>
        <end position="786"/>
    </location>
</feature>
<dbReference type="GO" id="GO:0000155">
    <property type="term" value="F:phosphorelay sensor kinase activity"/>
    <property type="evidence" value="ECO:0007669"/>
    <property type="project" value="InterPro"/>
</dbReference>
<dbReference type="Gene3D" id="1.10.287.130">
    <property type="match status" value="1"/>
</dbReference>
<dbReference type="PROSITE" id="PS50885">
    <property type="entry name" value="HAMP"/>
    <property type="match status" value="1"/>
</dbReference>
<evidence type="ECO:0000256" key="6">
    <source>
        <dbReference type="ARBA" id="ARBA00022692"/>
    </source>
</evidence>
<dbReference type="EC" id="2.7.13.3" evidence="13"/>
<dbReference type="InterPro" id="IPR013767">
    <property type="entry name" value="PAS_fold"/>
</dbReference>
<evidence type="ECO:0000256" key="9">
    <source>
        <dbReference type="ARBA" id="ARBA00022840"/>
    </source>
</evidence>
<dbReference type="InterPro" id="IPR035965">
    <property type="entry name" value="PAS-like_dom_sf"/>
</dbReference>
<dbReference type="PANTHER" id="PTHR43065">
    <property type="entry name" value="SENSOR HISTIDINE KINASE"/>
    <property type="match status" value="1"/>
</dbReference>
<dbReference type="PRINTS" id="PR00344">
    <property type="entry name" value="BCTRLSENSOR"/>
</dbReference>
<evidence type="ECO:0000256" key="5">
    <source>
        <dbReference type="ARBA" id="ARBA00022679"/>
    </source>
</evidence>
<evidence type="ECO:0000256" key="11">
    <source>
        <dbReference type="ARBA" id="ARBA00023012"/>
    </source>
</evidence>
<reference evidence="19" key="1">
    <citation type="submission" date="2017-09" db="EMBL/GenBank/DDBJ databases">
        <authorList>
            <person name="Varghese N."/>
            <person name="Submissions S."/>
        </authorList>
    </citation>
    <scope>NUCLEOTIDE SEQUENCE [LARGE SCALE GENOMIC DNA]</scope>
    <source>
        <strain evidence="19">USBA 140</strain>
    </source>
</reference>
<dbReference type="Pfam" id="PF00672">
    <property type="entry name" value="HAMP"/>
    <property type="match status" value="1"/>
</dbReference>
<dbReference type="InterPro" id="IPR005467">
    <property type="entry name" value="His_kinase_dom"/>
</dbReference>
<keyword evidence="10 15" id="KW-1133">Transmembrane helix</keyword>
<evidence type="ECO:0000259" key="16">
    <source>
        <dbReference type="PROSITE" id="PS50109"/>
    </source>
</evidence>
<dbReference type="Pfam" id="PF02518">
    <property type="entry name" value="HATPase_c"/>
    <property type="match status" value="1"/>
</dbReference>
<dbReference type="PANTHER" id="PTHR43065:SF10">
    <property type="entry name" value="PEROXIDE STRESS-ACTIVATED HISTIDINE KINASE MAK3"/>
    <property type="match status" value="1"/>
</dbReference>
<dbReference type="PIRSF" id="PIRSF037532">
    <property type="entry name" value="STHK_NtrY"/>
    <property type="match status" value="1"/>
</dbReference>
<keyword evidence="6 13" id="KW-0812">Transmembrane</keyword>
<evidence type="ECO:0000256" key="13">
    <source>
        <dbReference type="PIRNR" id="PIRNR037532"/>
    </source>
</evidence>
<dbReference type="Gene3D" id="3.30.565.10">
    <property type="entry name" value="Histidine kinase-like ATPase, C-terminal domain"/>
    <property type="match status" value="1"/>
</dbReference>
<dbReference type="Gene3D" id="3.30.450.20">
    <property type="entry name" value="PAS domain"/>
    <property type="match status" value="1"/>
</dbReference>
<dbReference type="SUPFAM" id="SSF47384">
    <property type="entry name" value="Homodimeric domain of signal transducing histidine kinase"/>
    <property type="match status" value="1"/>
</dbReference>
<dbReference type="SUPFAM" id="SSF55874">
    <property type="entry name" value="ATPase domain of HSP90 chaperone/DNA topoisomerase II/histidine kinase"/>
    <property type="match status" value="1"/>
</dbReference>
<dbReference type="SMART" id="SM00388">
    <property type="entry name" value="HisKA"/>
    <property type="match status" value="1"/>
</dbReference>
<dbReference type="Proteomes" id="UP000219621">
    <property type="component" value="Unassembled WGS sequence"/>
</dbReference>
<feature type="transmembrane region" description="Helical" evidence="15">
    <location>
        <begin position="46"/>
        <end position="65"/>
    </location>
</feature>
<keyword evidence="13" id="KW-0535">Nitrogen fixation</keyword>
<comment type="subcellular location">
    <subcellularLocation>
        <location evidence="2 13">Cell membrane</location>
        <topology evidence="2 13">Multi-pass membrane protein</topology>
    </subcellularLocation>
</comment>
<evidence type="ECO:0000256" key="14">
    <source>
        <dbReference type="SAM" id="MobiDB-lite"/>
    </source>
</evidence>
<keyword evidence="19" id="KW-1185">Reference proteome</keyword>
<feature type="domain" description="Histidine kinase" evidence="16">
    <location>
        <begin position="532"/>
        <end position="759"/>
    </location>
</feature>
<dbReference type="GO" id="GO:0006355">
    <property type="term" value="P:regulation of DNA-templated transcription"/>
    <property type="evidence" value="ECO:0007669"/>
    <property type="project" value="InterPro"/>
</dbReference>
<keyword evidence="3 13" id="KW-1003">Cell membrane</keyword>
<evidence type="ECO:0000256" key="8">
    <source>
        <dbReference type="ARBA" id="ARBA00022777"/>
    </source>
</evidence>
<dbReference type="InterPro" id="IPR004358">
    <property type="entry name" value="Sig_transdc_His_kin-like_C"/>
</dbReference>
<gene>
    <name evidence="18" type="ORF">SAMN05421508_103403</name>
</gene>
<dbReference type="InterPro" id="IPR003661">
    <property type="entry name" value="HisK_dim/P_dom"/>
</dbReference>
<evidence type="ECO:0000256" key="2">
    <source>
        <dbReference type="ARBA" id="ARBA00004651"/>
    </source>
</evidence>
<comment type="catalytic activity">
    <reaction evidence="1 13">
        <text>ATP + protein L-histidine = ADP + protein N-phospho-L-histidine.</text>
        <dbReference type="EC" id="2.7.13.3"/>
    </reaction>
</comment>
<feature type="transmembrane region" description="Helical" evidence="15">
    <location>
        <begin position="77"/>
        <end position="97"/>
    </location>
</feature>
<dbReference type="InterPro" id="IPR003660">
    <property type="entry name" value="HAMP_dom"/>
</dbReference>
<keyword evidence="8 13" id="KW-0418">Kinase</keyword>
<dbReference type="Pfam" id="PF00989">
    <property type="entry name" value="PAS"/>
    <property type="match status" value="1"/>
</dbReference>
<dbReference type="GO" id="GO:0005524">
    <property type="term" value="F:ATP binding"/>
    <property type="evidence" value="ECO:0007669"/>
    <property type="project" value="UniProtKB-UniRule"/>
</dbReference>
<organism evidence="18 19">
    <name type="scientific">Caenispirillum bisanense</name>
    <dbReference type="NCBI Taxonomy" id="414052"/>
    <lineage>
        <taxon>Bacteria</taxon>
        <taxon>Pseudomonadati</taxon>
        <taxon>Pseudomonadota</taxon>
        <taxon>Alphaproteobacteria</taxon>
        <taxon>Rhodospirillales</taxon>
        <taxon>Novispirillaceae</taxon>
        <taxon>Caenispirillum</taxon>
    </lineage>
</organism>
<feature type="region of interest" description="Disordered" evidence="14">
    <location>
        <begin position="755"/>
        <end position="786"/>
    </location>
</feature>
<evidence type="ECO:0000256" key="3">
    <source>
        <dbReference type="ARBA" id="ARBA00022475"/>
    </source>
</evidence>
<accession>A0A286GG38</accession>
<dbReference type="InterPro" id="IPR036097">
    <property type="entry name" value="HisK_dim/P_sf"/>
</dbReference>
<evidence type="ECO:0000313" key="18">
    <source>
        <dbReference type="EMBL" id="SOD94196.1"/>
    </source>
</evidence>